<keyword evidence="2" id="KW-1185">Reference proteome</keyword>
<evidence type="ECO:0000313" key="1">
    <source>
        <dbReference type="EMBL" id="MEI5997090.1"/>
    </source>
</evidence>
<dbReference type="RefSeq" id="WP_336597459.1">
    <property type="nucleotide sequence ID" value="NZ_JACFYJ010000008.1"/>
</dbReference>
<gene>
    <name evidence="1" type="ORF">H3V53_07705</name>
</gene>
<comment type="caution">
    <text evidence="1">The sequence shown here is derived from an EMBL/GenBank/DDBJ whole genome shotgun (WGS) entry which is preliminary data.</text>
</comment>
<evidence type="ECO:0000313" key="2">
    <source>
        <dbReference type="Proteomes" id="UP001386437"/>
    </source>
</evidence>
<dbReference type="Proteomes" id="UP001386437">
    <property type="component" value="Unassembled WGS sequence"/>
</dbReference>
<name>A0ABU8INE4_9BURK</name>
<reference evidence="1 2" key="1">
    <citation type="journal article" date="2022" name="Arch. Microbiol.">
        <title>Paraburkholderia bengalensis sp. nov. isolated from roots of Oryza sativa, IR64.</title>
        <authorList>
            <person name="Nag P."/>
            <person name="Mondal N."/>
            <person name="Sarkar J."/>
            <person name="Das S."/>
        </authorList>
    </citation>
    <scope>NUCLEOTIDE SEQUENCE [LARGE SCALE GENOMIC DNA]</scope>
    <source>
        <strain evidence="1 2">IR64_4_BI</strain>
    </source>
</reference>
<sequence length="153" mass="17127">MARLDILLGREEPVVPVIGKYSHGKSRLLNPSLPRPTRPRWSRVPFAAAMTAMDGNDSEKRNNRERDGWKRWVEATEWERRPRSRGQREETVRLIAGHVGMQFDGETVCFAARLDSSATMQRPWCAAPSRPICSGVGGRATRAGPNLSGIEFA</sequence>
<protein>
    <submittedName>
        <fullName evidence="1">Uncharacterized protein</fullName>
    </submittedName>
</protein>
<accession>A0ABU8INE4</accession>
<dbReference type="EMBL" id="JACFYJ010000008">
    <property type="protein sequence ID" value="MEI5997090.1"/>
    <property type="molecule type" value="Genomic_DNA"/>
</dbReference>
<organism evidence="1 2">
    <name type="scientific">Paraburkholderia bengalensis</name>
    <dbReference type="NCBI Taxonomy" id="2747562"/>
    <lineage>
        <taxon>Bacteria</taxon>
        <taxon>Pseudomonadati</taxon>
        <taxon>Pseudomonadota</taxon>
        <taxon>Betaproteobacteria</taxon>
        <taxon>Burkholderiales</taxon>
        <taxon>Burkholderiaceae</taxon>
        <taxon>Paraburkholderia</taxon>
    </lineage>
</organism>
<proteinExistence type="predicted"/>